<evidence type="ECO:0000313" key="4">
    <source>
        <dbReference type="Proteomes" id="UP000002866"/>
    </source>
</evidence>
<dbReference type="KEGG" id="tbl:TBLA_0A00550"/>
<evidence type="ECO:0000256" key="1">
    <source>
        <dbReference type="ARBA" id="ARBA00000971"/>
    </source>
</evidence>
<dbReference type="EMBL" id="HE806316">
    <property type="protein sequence ID" value="CCH57856.1"/>
    <property type="molecule type" value="Genomic_DNA"/>
</dbReference>
<accession>I2GUQ4</accession>
<dbReference type="OrthoDB" id="442970at2759"/>
<gene>
    <name evidence="3" type="primary">TBLA0A00550</name>
    <name evidence="3" type="ORF">TBLA_0A00550</name>
</gene>
<dbReference type="Proteomes" id="UP000002866">
    <property type="component" value="Chromosome 1"/>
</dbReference>
<organism evidence="3 4">
    <name type="scientific">Henningerozyma blattae (strain ATCC 34711 / CBS 6284 / DSM 70876 / NBRC 10599 / NRRL Y-10934 / UCD 77-7)</name>
    <name type="common">Yeast</name>
    <name type="synonym">Tetrapisispora blattae</name>
    <dbReference type="NCBI Taxonomy" id="1071380"/>
    <lineage>
        <taxon>Eukaryota</taxon>
        <taxon>Fungi</taxon>
        <taxon>Dikarya</taxon>
        <taxon>Ascomycota</taxon>
        <taxon>Saccharomycotina</taxon>
        <taxon>Saccharomycetes</taxon>
        <taxon>Saccharomycetales</taxon>
        <taxon>Saccharomycetaceae</taxon>
        <taxon>Henningerozyma</taxon>
    </lineage>
</organism>
<dbReference type="eggNOG" id="KOG0885">
    <property type="taxonomic scope" value="Eukaryota"/>
</dbReference>
<evidence type="ECO:0000259" key="2">
    <source>
        <dbReference type="Pfam" id="PF00160"/>
    </source>
</evidence>
<dbReference type="InterPro" id="IPR002130">
    <property type="entry name" value="Cyclophilin-type_PPIase_dom"/>
</dbReference>
<reference evidence="3 4" key="1">
    <citation type="journal article" date="2011" name="Proc. Natl. Acad. Sci. U.S.A.">
        <title>Evolutionary erosion of yeast sex chromosomes by mating-type switching accidents.</title>
        <authorList>
            <person name="Gordon J.L."/>
            <person name="Armisen D."/>
            <person name="Proux-Wera E."/>
            <person name="Oheigeartaigh S.S."/>
            <person name="Byrne K.P."/>
            <person name="Wolfe K.H."/>
        </authorList>
    </citation>
    <scope>NUCLEOTIDE SEQUENCE [LARGE SCALE GENOMIC DNA]</scope>
    <source>
        <strain evidence="4">ATCC 34711 / CBS 6284 / DSM 70876 / NBRC 10599 / NRRL Y-10934 / UCD 77-7</strain>
    </source>
</reference>
<dbReference type="Gene3D" id="2.40.100.10">
    <property type="entry name" value="Cyclophilin-like"/>
    <property type="match status" value="1"/>
</dbReference>
<comment type="catalytic activity">
    <reaction evidence="1">
        <text>[protein]-peptidylproline (omega=180) = [protein]-peptidylproline (omega=0)</text>
        <dbReference type="Rhea" id="RHEA:16237"/>
        <dbReference type="Rhea" id="RHEA-COMP:10747"/>
        <dbReference type="Rhea" id="RHEA-COMP:10748"/>
        <dbReference type="ChEBI" id="CHEBI:83833"/>
        <dbReference type="ChEBI" id="CHEBI:83834"/>
        <dbReference type="EC" id="5.2.1.8"/>
    </reaction>
</comment>
<dbReference type="GeneID" id="14493673"/>
<dbReference type="RefSeq" id="XP_004177375.1">
    <property type="nucleotide sequence ID" value="XM_004177327.1"/>
</dbReference>
<dbReference type="InterPro" id="IPR029000">
    <property type="entry name" value="Cyclophilin-like_dom_sf"/>
</dbReference>
<sequence length="266" mass="30397">MSIPSNLVPKTSDSCSIKTSKGTLLVELWTNECPSTVDAFIECCKDHTFVDKFFYWNDDASYPCIILDYQLNSKIAPIPSEYHSRLAFSTDGILGWDTQKQTWFITSEQWLTTNKDNNVFGKVVGDSRYVLRDIIKGEKDPDDNSQYLFPPIIQSIEILSRNVDTPKTIESIKLAPKKHTQNVKLHFNTEDENDDEQDTLPILTGNKRNYLTEEGNDILNQTPKKMKIKLHKSITGNTSSGLSKKNLILMTIFLIMTKEKMLHLNL</sequence>
<dbReference type="FunCoup" id="I2GUQ4">
    <property type="interactions" value="1188"/>
</dbReference>
<name>I2GUQ4_HENB6</name>
<dbReference type="HOGENOM" id="CLU_012062_14_0_1"/>
<dbReference type="SUPFAM" id="SSF50891">
    <property type="entry name" value="Cyclophilin-like"/>
    <property type="match status" value="1"/>
</dbReference>
<keyword evidence="4" id="KW-1185">Reference proteome</keyword>
<dbReference type="OMA" id="HARIRGC"/>
<dbReference type="Pfam" id="PF00160">
    <property type="entry name" value="Pro_isomerase"/>
    <property type="match status" value="1"/>
</dbReference>
<dbReference type="GO" id="GO:0003755">
    <property type="term" value="F:peptidyl-prolyl cis-trans isomerase activity"/>
    <property type="evidence" value="ECO:0007669"/>
    <property type="project" value="UniProtKB-EC"/>
</dbReference>
<dbReference type="STRING" id="1071380.I2GUQ4"/>
<protein>
    <recommendedName>
        <fullName evidence="2">PPIase cyclophilin-type domain-containing protein</fullName>
    </recommendedName>
</protein>
<evidence type="ECO:0000313" key="3">
    <source>
        <dbReference type="EMBL" id="CCH57856.1"/>
    </source>
</evidence>
<proteinExistence type="predicted"/>
<dbReference type="AlphaFoldDB" id="I2GUQ4"/>
<dbReference type="InParanoid" id="I2GUQ4"/>
<feature type="domain" description="PPIase cyclophilin-type" evidence="2">
    <location>
        <begin position="16"/>
        <end position="144"/>
    </location>
</feature>